<dbReference type="EMBL" id="FNCN01000037">
    <property type="protein sequence ID" value="SDI18838.1"/>
    <property type="molecule type" value="Genomic_DNA"/>
</dbReference>
<organism evidence="1 2">
    <name type="scientific">Sinosporangium album</name>
    <dbReference type="NCBI Taxonomy" id="504805"/>
    <lineage>
        <taxon>Bacteria</taxon>
        <taxon>Bacillati</taxon>
        <taxon>Actinomycetota</taxon>
        <taxon>Actinomycetes</taxon>
        <taxon>Streptosporangiales</taxon>
        <taxon>Streptosporangiaceae</taxon>
        <taxon>Sinosporangium</taxon>
    </lineage>
</organism>
<evidence type="ECO:0000313" key="2">
    <source>
        <dbReference type="Proteomes" id="UP000198923"/>
    </source>
</evidence>
<proteinExistence type="predicted"/>
<protein>
    <submittedName>
        <fullName evidence="1">Uncharacterized protein</fullName>
    </submittedName>
</protein>
<gene>
    <name evidence="1" type="ORF">SAMN05421505_13746</name>
</gene>
<sequence length="34" mass="3671">MPLVLDATGLWMFLTAAGAGFPLNRRREAEPATP</sequence>
<accession>A0A1G8IIH0</accession>
<name>A0A1G8IIH0_9ACTN</name>
<reference evidence="1 2" key="1">
    <citation type="submission" date="2016-10" db="EMBL/GenBank/DDBJ databases">
        <authorList>
            <person name="de Groot N.N."/>
        </authorList>
    </citation>
    <scope>NUCLEOTIDE SEQUENCE [LARGE SCALE GENOMIC DNA]</scope>
    <source>
        <strain evidence="1 2">CPCC 201354</strain>
    </source>
</reference>
<keyword evidence="2" id="KW-1185">Reference proteome</keyword>
<evidence type="ECO:0000313" key="1">
    <source>
        <dbReference type="EMBL" id="SDI18838.1"/>
    </source>
</evidence>
<dbReference type="Proteomes" id="UP000198923">
    <property type="component" value="Unassembled WGS sequence"/>
</dbReference>
<dbReference type="AlphaFoldDB" id="A0A1G8IIH0"/>